<dbReference type="Gene3D" id="6.10.140.2220">
    <property type="match status" value="1"/>
</dbReference>
<dbReference type="PROSITE" id="PS50865">
    <property type="entry name" value="ZF_MYND_2"/>
    <property type="match status" value="1"/>
</dbReference>
<sequence>MPRYAHATVVWSYVKKGGDKRVLGPASQRRSGVEPITEPAGQGGRAHTLLLPPARPATRRTAASPFRFTTTVCGGAAAARSHHELPFSRQDFQPSITVSAENNGRQRQPCPMMSCVPAVDGSDEVCANCGTTASDTVKLKSCTACRLVKYCGVDCQRAHRKQHKKACMQRAAELKDEELYSQGHERPERDFCPICTLPIPIPMEEHSVLKACCMKRICKGCAMAALKRGMIDCPFCRTPLPDNDAGVLALLQARVGKKDPDAINHLGQEYMQGSLGLQKSMRRAIGRWMEAAELGSVGALYNLGVAHERGAGVGQDTAKAAKFYTKAAMQGCVQSRHNLGCFEGKKGNHNRAVRHFLISAKMGDKDSVEAIKKRFVQGLSTKEQYAEALRGYQEAVEEMKSHDRDEAKRLGY</sequence>
<proteinExistence type="predicted"/>
<keyword evidence="1" id="KW-0479">Metal-binding</keyword>
<dbReference type="PROSITE" id="PS01360">
    <property type="entry name" value="ZF_MYND_1"/>
    <property type="match status" value="1"/>
</dbReference>
<dbReference type="PANTHER" id="PTHR43628:SF1">
    <property type="entry name" value="CHITIN SYNTHASE REGULATORY FACTOR 2-RELATED"/>
    <property type="match status" value="1"/>
</dbReference>
<evidence type="ECO:0000259" key="7">
    <source>
        <dbReference type="PROSITE" id="PS50865"/>
    </source>
</evidence>
<dbReference type="SMART" id="SM00671">
    <property type="entry name" value="SEL1"/>
    <property type="match status" value="3"/>
</dbReference>
<dbReference type="OrthoDB" id="193263at2759"/>
<dbReference type="AlphaFoldDB" id="K0SB02"/>
<keyword evidence="2 4" id="KW-0863">Zinc-finger</keyword>
<organism evidence="8 9">
    <name type="scientific">Thalassiosira oceanica</name>
    <name type="common">Marine diatom</name>
    <dbReference type="NCBI Taxonomy" id="159749"/>
    <lineage>
        <taxon>Eukaryota</taxon>
        <taxon>Sar</taxon>
        <taxon>Stramenopiles</taxon>
        <taxon>Ochrophyta</taxon>
        <taxon>Bacillariophyta</taxon>
        <taxon>Coscinodiscophyceae</taxon>
        <taxon>Thalassiosirophycidae</taxon>
        <taxon>Thalassiosirales</taxon>
        <taxon>Thalassiosiraceae</taxon>
        <taxon>Thalassiosira</taxon>
    </lineage>
</organism>
<dbReference type="SUPFAM" id="SSF144232">
    <property type="entry name" value="HIT/MYND zinc finger-like"/>
    <property type="match status" value="1"/>
</dbReference>
<dbReference type="PROSITE" id="PS50089">
    <property type="entry name" value="ZF_RING_2"/>
    <property type="match status" value="1"/>
</dbReference>
<reference evidence="8 9" key="1">
    <citation type="journal article" date="2012" name="Genome Biol.">
        <title>Genome and low-iron response of an oceanic diatom adapted to chronic iron limitation.</title>
        <authorList>
            <person name="Lommer M."/>
            <person name="Specht M."/>
            <person name="Roy A.S."/>
            <person name="Kraemer L."/>
            <person name="Andreson R."/>
            <person name="Gutowska M.A."/>
            <person name="Wolf J."/>
            <person name="Bergner S.V."/>
            <person name="Schilhabel M.B."/>
            <person name="Klostermeier U.C."/>
            <person name="Beiko R.G."/>
            <person name="Rosenstiel P."/>
            <person name="Hippler M."/>
            <person name="Laroche J."/>
        </authorList>
    </citation>
    <scope>NUCLEOTIDE SEQUENCE [LARGE SCALE GENOMIC DNA]</scope>
    <source>
        <strain evidence="8 9">CCMP1005</strain>
    </source>
</reference>
<dbReference type="PANTHER" id="PTHR43628">
    <property type="entry name" value="ACTIVATOR OF C KINASE PROTEIN 1-RELATED"/>
    <property type="match status" value="1"/>
</dbReference>
<dbReference type="SUPFAM" id="SSF81901">
    <property type="entry name" value="HCP-like"/>
    <property type="match status" value="1"/>
</dbReference>
<gene>
    <name evidence="8" type="ORF">THAOC_21784</name>
</gene>
<keyword evidence="9" id="KW-1185">Reference proteome</keyword>
<evidence type="ECO:0000256" key="2">
    <source>
        <dbReference type="ARBA" id="ARBA00022771"/>
    </source>
</evidence>
<feature type="domain" description="RING-type" evidence="6">
    <location>
        <begin position="192"/>
        <end position="237"/>
    </location>
</feature>
<dbReference type="InterPro" id="IPR052945">
    <property type="entry name" value="Mitotic_Regulator"/>
</dbReference>
<dbReference type="Pfam" id="PF01753">
    <property type="entry name" value="zf-MYND"/>
    <property type="match status" value="1"/>
</dbReference>
<dbReference type="GO" id="GO:0008270">
    <property type="term" value="F:zinc ion binding"/>
    <property type="evidence" value="ECO:0007669"/>
    <property type="project" value="UniProtKB-KW"/>
</dbReference>
<evidence type="ECO:0000256" key="3">
    <source>
        <dbReference type="ARBA" id="ARBA00022833"/>
    </source>
</evidence>
<dbReference type="EMBL" id="AGNL01026150">
    <property type="protein sequence ID" value="EJK58116.1"/>
    <property type="molecule type" value="Genomic_DNA"/>
</dbReference>
<evidence type="ECO:0000313" key="9">
    <source>
        <dbReference type="Proteomes" id="UP000266841"/>
    </source>
</evidence>
<dbReference type="InterPro" id="IPR002893">
    <property type="entry name" value="Znf_MYND"/>
</dbReference>
<dbReference type="Proteomes" id="UP000266841">
    <property type="component" value="Unassembled WGS sequence"/>
</dbReference>
<evidence type="ECO:0000313" key="8">
    <source>
        <dbReference type="EMBL" id="EJK58116.1"/>
    </source>
</evidence>
<comment type="caution">
    <text evidence="8">The sequence shown here is derived from an EMBL/GenBank/DDBJ whole genome shotgun (WGS) entry which is preliminary data.</text>
</comment>
<dbReference type="SUPFAM" id="SSF57850">
    <property type="entry name" value="RING/U-box"/>
    <property type="match status" value="1"/>
</dbReference>
<dbReference type="InterPro" id="IPR001841">
    <property type="entry name" value="Znf_RING"/>
</dbReference>
<evidence type="ECO:0000256" key="4">
    <source>
        <dbReference type="PROSITE-ProRule" id="PRU00134"/>
    </source>
</evidence>
<keyword evidence="3" id="KW-0862">Zinc</keyword>
<feature type="domain" description="MYND-type" evidence="7">
    <location>
        <begin position="126"/>
        <end position="167"/>
    </location>
</feature>
<evidence type="ECO:0000256" key="1">
    <source>
        <dbReference type="ARBA" id="ARBA00022723"/>
    </source>
</evidence>
<accession>K0SB02</accession>
<evidence type="ECO:0000259" key="6">
    <source>
        <dbReference type="PROSITE" id="PS50089"/>
    </source>
</evidence>
<dbReference type="Gene3D" id="1.25.40.10">
    <property type="entry name" value="Tetratricopeptide repeat domain"/>
    <property type="match status" value="1"/>
</dbReference>
<feature type="region of interest" description="Disordered" evidence="5">
    <location>
        <begin position="22"/>
        <end position="45"/>
    </location>
</feature>
<dbReference type="eggNOG" id="ENOG502SADV">
    <property type="taxonomic scope" value="Eukaryota"/>
</dbReference>
<protein>
    <recommendedName>
        <fullName evidence="10">MYND-type domain-containing protein</fullName>
    </recommendedName>
</protein>
<name>K0SB02_THAOC</name>
<dbReference type="Pfam" id="PF08238">
    <property type="entry name" value="Sel1"/>
    <property type="match status" value="3"/>
</dbReference>
<evidence type="ECO:0000256" key="5">
    <source>
        <dbReference type="SAM" id="MobiDB-lite"/>
    </source>
</evidence>
<dbReference type="InterPro" id="IPR006597">
    <property type="entry name" value="Sel1-like"/>
</dbReference>
<dbReference type="InterPro" id="IPR011990">
    <property type="entry name" value="TPR-like_helical_dom_sf"/>
</dbReference>
<evidence type="ECO:0008006" key="10">
    <source>
        <dbReference type="Google" id="ProtNLM"/>
    </source>
</evidence>